<dbReference type="PANTHER" id="PTHR43575:SF1">
    <property type="entry name" value="PROTEIN ABCI7, CHLOROPLASTIC"/>
    <property type="match status" value="1"/>
</dbReference>
<keyword evidence="3" id="KW-1185">Reference proteome</keyword>
<dbReference type="STRING" id="1526.SAMN02910262_02514"/>
<dbReference type="InterPro" id="IPR037284">
    <property type="entry name" value="SUF_FeS_clus_asmbl_SufBD_sf"/>
</dbReference>
<dbReference type="InterPro" id="IPR055346">
    <property type="entry name" value="Fe-S_cluster_assembly_SufBD"/>
</dbReference>
<protein>
    <submittedName>
        <fullName evidence="2">Uncharacterized protein family (UPF0051)</fullName>
    </submittedName>
</protein>
<evidence type="ECO:0000313" key="2">
    <source>
        <dbReference type="EMBL" id="SET54928.1"/>
    </source>
</evidence>
<feature type="domain" description="SUF system FeS cluster assembly SufBD core" evidence="1">
    <location>
        <begin position="101"/>
        <end position="323"/>
    </location>
</feature>
<dbReference type="eggNOG" id="COG0719">
    <property type="taxonomic scope" value="Bacteria"/>
</dbReference>
<reference evidence="2 3" key="1">
    <citation type="submission" date="2016-10" db="EMBL/GenBank/DDBJ databases">
        <authorList>
            <person name="de Groot N.N."/>
        </authorList>
    </citation>
    <scope>NUCLEOTIDE SEQUENCE [LARGE SCALE GENOMIC DNA]</scope>
    <source>
        <strain evidence="2 3">KH1P1</strain>
    </source>
</reference>
<dbReference type="EMBL" id="FOIL01000024">
    <property type="protein sequence ID" value="SET54928.1"/>
    <property type="molecule type" value="Genomic_DNA"/>
</dbReference>
<dbReference type="PANTHER" id="PTHR43575">
    <property type="entry name" value="PROTEIN ABCI7, CHLOROPLASTIC"/>
    <property type="match status" value="1"/>
</dbReference>
<sequence length="352" mass="38691">MNMTINRLPVPTWNHLKMNQADLSGITAVKEGNLTVVKPENVAEMKASKPVYLDLATGSGRDVDKLIHDAEVPCHRYSVKKGERTAEPVRLSFRYEKDSQDMSSVELTAEDNGYLWVIEDFSGMDASGFAGIQTKIRAGRGAVVRLVQIHKLGDDLTFLNDVGGTFDESAKLELIQIVLAGGKIYLGAQADLMGKAAELELDSAYMVEKDHLLDINYAVNHIGRKTVSNINANGTIADTAKKIFRGTIDLRNGAVGAKGNEMENILLMSDNIVNQTIPLILCDEEDVEGNHGASIGKLDEELLFYMESRGLSTEEIYRMMSTAHVEALLKKVNDEMTKCDVHGFLKGAVEEE</sequence>
<dbReference type="Proteomes" id="UP000199820">
    <property type="component" value="Unassembled WGS sequence"/>
</dbReference>
<organism evidence="2 3">
    <name type="scientific">[Clostridium] aminophilum</name>
    <dbReference type="NCBI Taxonomy" id="1526"/>
    <lineage>
        <taxon>Bacteria</taxon>
        <taxon>Bacillati</taxon>
        <taxon>Bacillota</taxon>
        <taxon>Clostridia</taxon>
        <taxon>Lachnospirales</taxon>
        <taxon>Lachnospiraceae</taxon>
    </lineage>
</organism>
<dbReference type="AlphaFoldDB" id="A0A1I0F9Z7"/>
<proteinExistence type="predicted"/>
<gene>
    <name evidence="2" type="ORF">SAMN04487771_102423</name>
</gene>
<dbReference type="GO" id="GO:0016226">
    <property type="term" value="P:iron-sulfur cluster assembly"/>
    <property type="evidence" value="ECO:0007669"/>
    <property type="project" value="InterPro"/>
</dbReference>
<evidence type="ECO:0000259" key="1">
    <source>
        <dbReference type="Pfam" id="PF01458"/>
    </source>
</evidence>
<dbReference type="SUPFAM" id="SSF101960">
    <property type="entry name" value="Stabilizer of iron transporter SufD"/>
    <property type="match status" value="1"/>
</dbReference>
<dbReference type="RefSeq" id="WP_074649595.1">
    <property type="nucleotide sequence ID" value="NZ_FOIL01000024.1"/>
</dbReference>
<dbReference type="Pfam" id="PF01458">
    <property type="entry name" value="SUFBD_core"/>
    <property type="match status" value="1"/>
</dbReference>
<accession>A0A1I0F9Z7</accession>
<evidence type="ECO:0000313" key="3">
    <source>
        <dbReference type="Proteomes" id="UP000199820"/>
    </source>
</evidence>
<dbReference type="InterPro" id="IPR000825">
    <property type="entry name" value="SUF_FeS_clus_asmbl_SufBD_core"/>
</dbReference>
<dbReference type="OrthoDB" id="9803529at2"/>
<name>A0A1I0F9Z7_9FIRM</name>